<protein>
    <recommendedName>
        <fullName evidence="3">Alpha/beta hydrolase</fullName>
    </recommendedName>
</protein>
<gene>
    <name evidence="1" type="ORF">UX78_C0004G0028</name>
</gene>
<proteinExistence type="predicted"/>
<dbReference type="Gene3D" id="3.40.50.1820">
    <property type="entry name" value="alpha/beta hydrolase"/>
    <property type="match status" value="1"/>
</dbReference>
<name>A0A0G1RI16_9BACT</name>
<dbReference type="AlphaFoldDB" id="A0A0G1RI16"/>
<evidence type="ECO:0000313" key="1">
    <source>
        <dbReference type="EMBL" id="KKU56702.1"/>
    </source>
</evidence>
<evidence type="ECO:0000313" key="2">
    <source>
        <dbReference type="Proteomes" id="UP000034607"/>
    </source>
</evidence>
<dbReference type="SUPFAM" id="SSF53474">
    <property type="entry name" value="alpha/beta-Hydrolases"/>
    <property type="match status" value="1"/>
</dbReference>
<comment type="caution">
    <text evidence="1">The sequence shown here is derived from an EMBL/GenBank/DDBJ whole genome shotgun (WGS) entry which is preliminary data.</text>
</comment>
<evidence type="ECO:0008006" key="3">
    <source>
        <dbReference type="Google" id="ProtNLM"/>
    </source>
</evidence>
<reference evidence="1 2" key="1">
    <citation type="journal article" date="2015" name="Nature">
        <title>rRNA introns, odd ribosomes, and small enigmatic genomes across a large radiation of phyla.</title>
        <authorList>
            <person name="Brown C.T."/>
            <person name="Hug L.A."/>
            <person name="Thomas B.C."/>
            <person name="Sharon I."/>
            <person name="Castelle C.J."/>
            <person name="Singh A."/>
            <person name="Wilkins M.J."/>
            <person name="Williams K.H."/>
            <person name="Banfield J.F."/>
        </authorList>
    </citation>
    <scope>NUCLEOTIDE SEQUENCE [LARGE SCALE GENOMIC DNA]</scope>
</reference>
<dbReference type="InterPro" id="IPR029058">
    <property type="entry name" value="AB_hydrolase_fold"/>
</dbReference>
<organism evidence="1 2">
    <name type="scientific">Candidatus Amesbacteria bacterium GW2011_GWA2_47_11</name>
    <dbReference type="NCBI Taxonomy" id="1618357"/>
    <lineage>
        <taxon>Bacteria</taxon>
        <taxon>Candidatus Amesiibacteriota</taxon>
    </lineage>
</organism>
<dbReference type="Proteomes" id="UP000034607">
    <property type="component" value="Unassembled WGS sequence"/>
</dbReference>
<dbReference type="EMBL" id="LCNM01000004">
    <property type="protein sequence ID" value="KKU56702.1"/>
    <property type="molecule type" value="Genomic_DNA"/>
</dbReference>
<sequence>MQTIILPGYSPKNQAWAEETQSALDSTTPAIVINYAHWETGTADPDWLDKETRKLIDFVDSRQVNILAKSIGTAVAMGVLKQKPDLVNKVIFCGIPILDFKPGDETYYQPLKTFPSDKILCIQNADDNHGGYTQAEKFLHSLNPNLKIISKPRSDHEYPYIEDFIAFLESDPPKPSTD</sequence>
<accession>A0A0G1RI16</accession>